<comment type="caution">
    <text evidence="1">The sequence shown here is derived from an EMBL/GenBank/DDBJ whole genome shotgun (WGS) entry which is preliminary data.</text>
</comment>
<proteinExistence type="predicted"/>
<accession>A0ABX0N1X5</accession>
<reference evidence="1 2" key="1">
    <citation type="submission" date="2019-10" db="EMBL/GenBank/DDBJ databases">
        <title>Taxonomy of Antarctic Massilia spp.: description of Massilia rubra sp. nov., Massilia aquatica sp. nov., Massilia mucilaginosa sp. nov., Massilia frigida sp. nov. isolated from streams, lakes and regoliths.</title>
        <authorList>
            <person name="Holochova P."/>
            <person name="Sedlacek I."/>
            <person name="Kralova S."/>
            <person name="Maslanova I."/>
            <person name="Busse H.-J."/>
            <person name="Stankova E."/>
            <person name="Vrbovska V."/>
            <person name="Kovarovic V."/>
            <person name="Bartak M."/>
            <person name="Svec P."/>
            <person name="Pantucek R."/>
        </authorList>
    </citation>
    <scope>NUCLEOTIDE SEQUENCE [LARGE SCALE GENOMIC DNA]</scope>
    <source>
        <strain evidence="1 2">CCM 8694</strain>
    </source>
</reference>
<dbReference type="EMBL" id="WHJF01000102">
    <property type="protein sequence ID" value="NHZ65887.1"/>
    <property type="molecule type" value="Genomic_DNA"/>
</dbReference>
<sequence>MKIFEIAKFFGFPSQNEDFDKFLSANHIVKRPIFKENPIEVITVEKEGIGLLFEMADYYRETYGPGPVNENGDMVLATIQVNSDYYAGKPFRYADNLPFGLKFENSLTEAIAILGEPRNSHRSGPVNHTYNWNNFQGYQISLNFLPEGKKIAWLSLSPQEIYLNN</sequence>
<keyword evidence="2" id="KW-1185">Reference proteome</keyword>
<organism evidence="1 2">
    <name type="scientific">Massilia genomosp. 1</name>
    <dbReference type="NCBI Taxonomy" id="2609280"/>
    <lineage>
        <taxon>Bacteria</taxon>
        <taxon>Pseudomonadati</taxon>
        <taxon>Pseudomonadota</taxon>
        <taxon>Betaproteobacteria</taxon>
        <taxon>Burkholderiales</taxon>
        <taxon>Oxalobacteraceae</taxon>
        <taxon>Telluria group</taxon>
        <taxon>Massilia</taxon>
    </lineage>
</organism>
<name>A0ABX0N1X5_9BURK</name>
<dbReference type="RefSeq" id="WP_167239810.1">
    <property type="nucleotide sequence ID" value="NZ_WHJF01000102.1"/>
</dbReference>
<evidence type="ECO:0000313" key="1">
    <source>
        <dbReference type="EMBL" id="NHZ65887.1"/>
    </source>
</evidence>
<protein>
    <submittedName>
        <fullName evidence="1">Uncharacterized protein</fullName>
    </submittedName>
</protein>
<evidence type="ECO:0000313" key="2">
    <source>
        <dbReference type="Proteomes" id="UP000610594"/>
    </source>
</evidence>
<dbReference type="Proteomes" id="UP000610594">
    <property type="component" value="Unassembled WGS sequence"/>
</dbReference>
<gene>
    <name evidence="1" type="ORF">F1735_26895</name>
</gene>